<protein>
    <recommendedName>
        <fullName evidence="3">Butirosin biosynthesis protein H N-terminal domain-containing protein</fullName>
    </recommendedName>
</protein>
<gene>
    <name evidence="1" type="ORF">B5M42_02235</name>
</gene>
<evidence type="ECO:0000313" key="2">
    <source>
        <dbReference type="Proteomes" id="UP000298246"/>
    </source>
</evidence>
<dbReference type="OrthoDB" id="2521746at2"/>
<accession>A0A4Y8QB76</accession>
<organism evidence="1 2">
    <name type="scientific">Paenibacillus athensensis</name>
    <dbReference type="NCBI Taxonomy" id="1967502"/>
    <lineage>
        <taxon>Bacteria</taxon>
        <taxon>Bacillati</taxon>
        <taxon>Bacillota</taxon>
        <taxon>Bacilli</taxon>
        <taxon>Bacillales</taxon>
        <taxon>Paenibacillaceae</taxon>
        <taxon>Paenibacillus</taxon>
    </lineage>
</organism>
<keyword evidence="2" id="KW-1185">Reference proteome</keyword>
<reference evidence="1 2" key="1">
    <citation type="submission" date="2017-03" db="EMBL/GenBank/DDBJ databases">
        <title>Isolation of Levoglucosan Utilizing Bacteria.</title>
        <authorList>
            <person name="Arya A.S."/>
        </authorList>
    </citation>
    <scope>NUCLEOTIDE SEQUENCE [LARGE SCALE GENOMIC DNA]</scope>
    <source>
        <strain evidence="1 2">MEC069</strain>
    </source>
</reference>
<comment type="caution">
    <text evidence="1">The sequence shown here is derived from an EMBL/GenBank/DDBJ whole genome shotgun (WGS) entry which is preliminary data.</text>
</comment>
<evidence type="ECO:0008006" key="3">
    <source>
        <dbReference type="Google" id="ProtNLM"/>
    </source>
</evidence>
<dbReference type="EMBL" id="MYFO01000002">
    <property type="protein sequence ID" value="TFE91285.1"/>
    <property type="molecule type" value="Genomic_DNA"/>
</dbReference>
<proteinExistence type="predicted"/>
<name>A0A4Y8QB76_9BACL</name>
<dbReference type="Proteomes" id="UP000298246">
    <property type="component" value="Unassembled WGS sequence"/>
</dbReference>
<dbReference type="RefSeq" id="WP_134749251.1">
    <property type="nucleotide sequence ID" value="NZ_MYFO02000004.1"/>
</dbReference>
<sequence length="370" mass="43371">MEPSQTARRHPYLHYEYYFDSQGRPDEFAKLLNCFQAPLYFLLKGRLGLRDPYPLFMQDPGFHLVRRADGGLSSIEPRQAWSSVPYFDIGIYRLKGAEGTAKLCELLDEGHFVMLQTHSQRVPFYQHFQSLDFPFDEPLHNSRQNHFFTILGYDEQSFYYMDAVREIRQHDFVPYRGFKHMGIVSKAALEPAFSSFMNLYTFEPRQAAVEATLLPQGTLDMLDQVRKRAREPAEERDGLVMENELQALDSLVAACENGELLLQGKPDRYDLNWCALMEWKFDNLRQRKYILLRCMEMSPLFQQSPYRELVQTWSDNTTLWLVFVSKLRKLLRTQQFPAPQETAAILSKLRASEYALIDNLDHFVSKIFNN</sequence>
<dbReference type="AlphaFoldDB" id="A0A4Y8QB76"/>
<evidence type="ECO:0000313" key="1">
    <source>
        <dbReference type="EMBL" id="TFE91285.1"/>
    </source>
</evidence>